<protein>
    <submittedName>
        <fullName evidence="1">Uncharacterized protein</fullName>
    </submittedName>
</protein>
<evidence type="ECO:0000313" key="2">
    <source>
        <dbReference type="Proteomes" id="UP000076234"/>
    </source>
</evidence>
<reference evidence="1 2" key="2">
    <citation type="journal article" date="2016" name="Genome Announc.">
        <title>Complete Genome Sequence of Sphingopyxis terrae Strain 203-1 (NBRC 111660), a Polyethylene Glycol Degrader.</title>
        <authorList>
            <person name="Ohtsubo Y."/>
            <person name="Nonoyama S."/>
            <person name="Nagata Y."/>
            <person name="Numata M."/>
            <person name="Tsuchikane K."/>
            <person name="Hosoyama A."/>
            <person name="Yamazoe A."/>
            <person name="Tsuda M."/>
            <person name="Fujita N."/>
            <person name="Kawai F."/>
        </authorList>
    </citation>
    <scope>NUCLEOTIDE SEQUENCE [LARGE SCALE GENOMIC DNA]</scope>
    <source>
        <strain evidence="1 2">203-1</strain>
    </source>
</reference>
<reference evidence="2" key="1">
    <citation type="submission" date="2015-11" db="EMBL/GenBank/DDBJ databases">
        <title>Complete genome sequence of a polyethylene glycol-degrading strain Sphingopyxis terrae strain 203-1 (NBRC 15098).</title>
        <authorList>
            <person name="Yoshiyuki O."/>
            <person name="Shouta N."/>
            <person name="Nagata Y."/>
            <person name="Numata M."/>
            <person name="Tsuchikane K."/>
            <person name="Hosoyama A."/>
            <person name="Yamazoe A."/>
            <person name="Tsuda M."/>
            <person name="Fujita N."/>
            <person name="Kawai F."/>
        </authorList>
    </citation>
    <scope>NUCLEOTIDE SEQUENCE [LARGE SCALE GENOMIC DNA]</scope>
    <source>
        <strain evidence="2">203-1</strain>
    </source>
</reference>
<name>A0A142VVH6_9SPHN</name>
<sequence length="480" mass="53990">MPGEPKAESIPSSADYAIDDDPDYEPDREWIFQVLIGHTPRDMARLLHAYNRHHPRVGKFLLAKDFRAAFALAPELLTREGWPDEVTRFWRNRNMRRILAPANAISAHAELARLSMNDRAMCAMSHRDDGIFMTMHQGIDSITAGPNSDAFTANQVQTDRLLEMMPLQTTVLLPPTCVFAERNSLMGEAWSLAAASHLPQILLECGNELPDILRGTSEFETRLTQDNLRAHPAAWIEKHGREAAWAQKRPAVTLWSLDRQQNVAVNLIEISRFCDAASLPPSGARNTPFNYRTAKKDLANLIKALALMWLVDARPAAAVPMTEELLTGLKDRNGLKTAFDDDMLDDIWRGKDFGRRACKTGQEKADKRRNPGQCGFSAQGQPHLWYRDDGDDVGQYRQLQLQAVVEHLGLGSERSAWTSRFSRHPNCSSGSKQKGCSMTLDIEAAYCSRDHAMMVTAHPTDPMHEFLARPLSFIDHESLR</sequence>
<dbReference type="EMBL" id="CP013342">
    <property type="protein sequence ID" value="AMU93732.1"/>
    <property type="molecule type" value="Genomic_DNA"/>
</dbReference>
<organism evidence="1 2">
    <name type="scientific">Sphingopyxis terrae subsp. terrae NBRC 15098</name>
    <dbReference type="NCBI Taxonomy" id="1219058"/>
    <lineage>
        <taxon>Bacteria</taxon>
        <taxon>Pseudomonadati</taxon>
        <taxon>Pseudomonadota</taxon>
        <taxon>Alphaproteobacteria</taxon>
        <taxon>Sphingomonadales</taxon>
        <taxon>Sphingomonadaceae</taxon>
        <taxon>Sphingopyxis</taxon>
    </lineage>
</organism>
<dbReference type="KEGG" id="ster:AOA14_03825"/>
<dbReference type="AlphaFoldDB" id="A0A142VVH6"/>
<dbReference type="STRING" id="1219058.AOA14_03825"/>
<proteinExistence type="predicted"/>
<dbReference type="Proteomes" id="UP000076234">
    <property type="component" value="Chromosome"/>
</dbReference>
<gene>
    <name evidence="1" type="ORF">AOA14_03825</name>
</gene>
<evidence type="ECO:0000313" key="1">
    <source>
        <dbReference type="EMBL" id="AMU93732.1"/>
    </source>
</evidence>
<accession>A0A142VVH6</accession>